<dbReference type="InterPro" id="IPR042100">
    <property type="entry name" value="Bug_dom1"/>
</dbReference>
<dbReference type="Pfam" id="PF03401">
    <property type="entry name" value="TctC"/>
    <property type="match status" value="1"/>
</dbReference>
<dbReference type="RefSeq" id="WP_236089413.1">
    <property type="nucleotide sequence ID" value="NZ_JAKGSG010000033.1"/>
</dbReference>
<evidence type="ECO:0000256" key="2">
    <source>
        <dbReference type="SAM" id="SignalP"/>
    </source>
</evidence>
<dbReference type="Gene3D" id="3.40.190.10">
    <property type="entry name" value="Periplasmic binding protein-like II"/>
    <property type="match status" value="1"/>
</dbReference>
<dbReference type="Proteomes" id="UP001165405">
    <property type="component" value="Unassembled WGS sequence"/>
</dbReference>
<dbReference type="PANTHER" id="PTHR42928:SF5">
    <property type="entry name" value="BLR1237 PROTEIN"/>
    <property type="match status" value="1"/>
</dbReference>
<evidence type="ECO:0000313" key="3">
    <source>
        <dbReference type="EMBL" id="MCF4121616.1"/>
    </source>
</evidence>
<keyword evidence="2" id="KW-0732">Signal</keyword>
<evidence type="ECO:0000256" key="1">
    <source>
        <dbReference type="ARBA" id="ARBA00006987"/>
    </source>
</evidence>
<dbReference type="InterPro" id="IPR005064">
    <property type="entry name" value="BUG"/>
</dbReference>
<protein>
    <submittedName>
        <fullName evidence="3">Tripartite tricarboxylate transporter substrate binding protein</fullName>
    </submittedName>
</protein>
<organism evidence="3 4">
    <name type="scientific">Antribacter soli</name>
    <dbReference type="NCBI Taxonomy" id="2910976"/>
    <lineage>
        <taxon>Bacteria</taxon>
        <taxon>Bacillati</taxon>
        <taxon>Actinomycetota</taxon>
        <taxon>Actinomycetes</taxon>
        <taxon>Micrococcales</taxon>
        <taxon>Promicromonosporaceae</taxon>
        <taxon>Antribacter</taxon>
    </lineage>
</organism>
<comment type="caution">
    <text evidence="3">The sequence shown here is derived from an EMBL/GenBank/DDBJ whole genome shotgun (WGS) entry which is preliminary data.</text>
</comment>
<gene>
    <name evidence="3" type="ORF">L1785_11540</name>
</gene>
<proteinExistence type="inferred from homology"/>
<sequence>MRRTIVTGVRGAATASVVVLALAACGGNLGTAGGAGGDFPDGPVTVVVGQDPGGSTDLIGRAVAELASDELGVALPVENRPGANGAVASQEVADSEPDGQTVLVLNASLIAITSLVSPDDAVSLDDFTIITGISRDDYVLVTHPESGLATLGDIAASGQTLDFATTGVGTGSQLSQQLLFHQMGVQGNDVPFDGGSPALTAVLGKQVDVASIQLGEAYPQIEAGELVPLVVFSPERNEYLPDVPTAVEEGYDVPVAQYRALAVPAGTPDATVEALRSAFEAAFADQGYQDFNEQALLTPHEVSGEQVVEEWTAAKEKYESIVEEYDIDLGAAG</sequence>
<dbReference type="PIRSF" id="PIRSF017082">
    <property type="entry name" value="YflP"/>
    <property type="match status" value="1"/>
</dbReference>
<feature type="signal peptide" evidence="2">
    <location>
        <begin position="1"/>
        <end position="23"/>
    </location>
</feature>
<accession>A0AA41QEE6</accession>
<comment type="similarity">
    <text evidence="1">Belongs to the UPF0065 (bug) family.</text>
</comment>
<dbReference type="PROSITE" id="PS51257">
    <property type="entry name" value="PROKAR_LIPOPROTEIN"/>
    <property type="match status" value="1"/>
</dbReference>
<dbReference type="CDD" id="cd07012">
    <property type="entry name" value="PBP2_Bug_TTT"/>
    <property type="match status" value="1"/>
</dbReference>
<evidence type="ECO:0000313" key="4">
    <source>
        <dbReference type="Proteomes" id="UP001165405"/>
    </source>
</evidence>
<dbReference type="Gene3D" id="3.40.190.150">
    <property type="entry name" value="Bordetella uptake gene, domain 1"/>
    <property type="match status" value="1"/>
</dbReference>
<dbReference type="EMBL" id="JAKGSG010000033">
    <property type="protein sequence ID" value="MCF4121616.1"/>
    <property type="molecule type" value="Genomic_DNA"/>
</dbReference>
<reference evidence="3" key="1">
    <citation type="submission" date="2022-01" db="EMBL/GenBank/DDBJ databases">
        <title>Antribacter sp. nov., isolated from Guizhou of China.</title>
        <authorList>
            <person name="Chengliang C."/>
            <person name="Ya Z."/>
        </authorList>
    </citation>
    <scope>NUCLEOTIDE SEQUENCE</scope>
    <source>
        <strain evidence="3">KLBMP 9083</strain>
    </source>
</reference>
<keyword evidence="4" id="KW-1185">Reference proteome</keyword>
<name>A0AA41QEE6_9MICO</name>
<dbReference type="AlphaFoldDB" id="A0AA41QEE6"/>
<feature type="chain" id="PRO_5041204148" evidence="2">
    <location>
        <begin position="24"/>
        <end position="333"/>
    </location>
</feature>
<dbReference type="SUPFAM" id="SSF53850">
    <property type="entry name" value="Periplasmic binding protein-like II"/>
    <property type="match status" value="1"/>
</dbReference>
<dbReference type="PANTHER" id="PTHR42928">
    <property type="entry name" value="TRICARBOXYLATE-BINDING PROTEIN"/>
    <property type="match status" value="1"/>
</dbReference>